<gene>
    <name evidence="2" type="ORF">A2W32_01850</name>
</gene>
<accession>A0A1F4UXL1</accession>
<organism evidence="2 3">
    <name type="scientific">candidate division WWE3 bacterium RBG_16_37_10</name>
    <dbReference type="NCBI Taxonomy" id="1802610"/>
    <lineage>
        <taxon>Bacteria</taxon>
        <taxon>Katanobacteria</taxon>
    </lineage>
</organism>
<feature type="region of interest" description="Disordered" evidence="1">
    <location>
        <begin position="116"/>
        <end position="145"/>
    </location>
</feature>
<comment type="caution">
    <text evidence="2">The sequence shown here is derived from an EMBL/GenBank/DDBJ whole genome shotgun (WGS) entry which is preliminary data.</text>
</comment>
<evidence type="ECO:0000313" key="3">
    <source>
        <dbReference type="Proteomes" id="UP000177371"/>
    </source>
</evidence>
<sequence>MAKARMLHKTISTSSQVNKLSLPARLLFTWAIAHADDDGRLRGDPEYIKATVVPMVRWSFKKIERYLEEMYQIGLIYLWTNPKTSEWFVEFINWKKYQSIKSDRYKPSYLPSFNGESGTNLEPNGVQGGTESAPQSNLSELNTSKSNKGEYVADKEFFATVEERTKRILFPKDFEPSNEVELAALEAWKELEPNNPFAFMPTYINAAKKGLPVGMFYQFVSEIKQDPKIEHKGKVFNAKVSEYLAKQG</sequence>
<evidence type="ECO:0000313" key="2">
    <source>
        <dbReference type="EMBL" id="OGC49684.1"/>
    </source>
</evidence>
<proteinExistence type="predicted"/>
<reference evidence="2 3" key="1">
    <citation type="journal article" date="2016" name="Nat. Commun.">
        <title>Thousands of microbial genomes shed light on interconnected biogeochemical processes in an aquifer system.</title>
        <authorList>
            <person name="Anantharaman K."/>
            <person name="Brown C.T."/>
            <person name="Hug L.A."/>
            <person name="Sharon I."/>
            <person name="Castelle C.J."/>
            <person name="Probst A.J."/>
            <person name="Thomas B.C."/>
            <person name="Singh A."/>
            <person name="Wilkins M.J."/>
            <person name="Karaoz U."/>
            <person name="Brodie E.L."/>
            <person name="Williams K.H."/>
            <person name="Hubbard S.S."/>
            <person name="Banfield J.F."/>
        </authorList>
    </citation>
    <scope>NUCLEOTIDE SEQUENCE [LARGE SCALE GENOMIC DNA]</scope>
</reference>
<dbReference type="Proteomes" id="UP000177371">
    <property type="component" value="Unassembled WGS sequence"/>
</dbReference>
<name>A0A1F4UXL1_UNCKA</name>
<dbReference type="STRING" id="1802610.A2W32_01850"/>
<dbReference type="AlphaFoldDB" id="A0A1F4UXL1"/>
<feature type="compositionally biased region" description="Polar residues" evidence="1">
    <location>
        <begin position="129"/>
        <end position="145"/>
    </location>
</feature>
<dbReference type="EMBL" id="MEUT01000045">
    <property type="protein sequence ID" value="OGC49684.1"/>
    <property type="molecule type" value="Genomic_DNA"/>
</dbReference>
<evidence type="ECO:0000256" key="1">
    <source>
        <dbReference type="SAM" id="MobiDB-lite"/>
    </source>
</evidence>
<evidence type="ECO:0008006" key="4">
    <source>
        <dbReference type="Google" id="ProtNLM"/>
    </source>
</evidence>
<protein>
    <recommendedName>
        <fullName evidence="4">Bacteriophage lambda Replication protein O N-terminal domain-containing protein</fullName>
    </recommendedName>
</protein>